<feature type="transmembrane region" description="Helical" evidence="7">
    <location>
        <begin position="67"/>
        <end position="87"/>
    </location>
</feature>
<dbReference type="AlphaFoldDB" id="A0A0J7XJX3"/>
<reference evidence="8 9" key="1">
    <citation type="journal article" date="2015" name="G3 (Bethesda)">
        <title>Insights into Ongoing Evolution of the Hexachlorocyclohexane Catabolic Pathway from Comparative Genomics of Ten Sphingomonadaceae Strains.</title>
        <authorList>
            <person name="Pearce S.L."/>
            <person name="Oakeshott J.G."/>
            <person name="Pandey G."/>
        </authorList>
    </citation>
    <scope>NUCLEOTIDE SEQUENCE [LARGE SCALE GENOMIC DNA]</scope>
    <source>
        <strain evidence="8 9">LL02</strain>
    </source>
</reference>
<dbReference type="PANTHER" id="PTHR37937:SF1">
    <property type="entry name" value="CONJUGATIVE TRANSFER: DNA TRANSPORT"/>
    <property type="match status" value="1"/>
</dbReference>
<keyword evidence="9" id="KW-1185">Reference proteome</keyword>
<dbReference type="Pfam" id="PF02534">
    <property type="entry name" value="T4SS-DNA_transf"/>
    <property type="match status" value="1"/>
</dbReference>
<evidence type="ECO:0000256" key="4">
    <source>
        <dbReference type="ARBA" id="ARBA00022692"/>
    </source>
</evidence>
<gene>
    <name evidence="8" type="ORF">V474_04000</name>
</gene>
<dbReference type="InterPro" id="IPR027417">
    <property type="entry name" value="P-loop_NTPase"/>
</dbReference>
<evidence type="ECO:0000313" key="8">
    <source>
        <dbReference type="EMBL" id="KMS51403.1"/>
    </source>
</evidence>
<dbReference type="InterPro" id="IPR003688">
    <property type="entry name" value="TraG/VirD4"/>
</dbReference>
<dbReference type="Gene3D" id="3.40.50.300">
    <property type="entry name" value="P-loop containing nucleotide triphosphate hydrolases"/>
    <property type="match status" value="1"/>
</dbReference>
<dbReference type="InterPro" id="IPR051539">
    <property type="entry name" value="T4SS-coupling_protein"/>
</dbReference>
<dbReference type="SUPFAM" id="SSF52540">
    <property type="entry name" value="P-loop containing nucleoside triphosphate hydrolases"/>
    <property type="match status" value="1"/>
</dbReference>
<dbReference type="PATRIC" id="fig|1114963.3.peg.4431"/>
<keyword evidence="5 7" id="KW-1133">Transmembrane helix</keyword>
<dbReference type="GO" id="GO:0005886">
    <property type="term" value="C:plasma membrane"/>
    <property type="evidence" value="ECO:0007669"/>
    <property type="project" value="UniProtKB-SubCell"/>
</dbReference>
<proteinExistence type="inferred from homology"/>
<keyword evidence="4 7" id="KW-0812">Transmembrane</keyword>
<sequence length="670" mass="73063">MTRLSDARPLTKVAIVAGMLAATFLACALCAVLVALVGLNQIGPHMQISAIPAWLWYYRGDPLLHLWLERGALVAGAIAFVILLIILKRGRTLHGEARFARESEIRREHLRSNSGIIVGQKGGRYLVFGGTEHVLLEAPTRAGKGVGVVIPNLLSWPDSVVVLDVKRENWDITAGFRARHGQAVYLFDPLDPEGRSARYNPLSFIDRLDDTDVINELQKIGGMLFPAPEKADPFWAEAARAAFVGVGALVAANPALPFTIGEIYRRLTTGDPKIELPKVVEEAQRRGQRLSQACVSALSDFTSASDNTFSGIKQTITSKLNLWLNPYVDAATSETDFDLRQIRRERISIYLGVSPDNIDRIAPVYNLFLQQLIDLNTRELPENGGRVPVLILLDEFARLGKAPVIASAFSYVAGYGLRLLPVIQSRSQPRGIYGVDVTDEIIANCGLEIVFTPKELKVANELSERLGFFTMNVKSKSRTIHGLLANRSISESDQRRALMMPQELMQMPKGDLLLMRGGIPPVRGRKIECFRSKRFTSRISDPPKVASRPIAINAVSSAAKLAGEAISSDPLALALSAKRAVLLNDRPAIAVAEQAQPSSRALTDDELSGFAEITDDMLVLGNMVDLPPPGDEQAAIAFVTAMTARAVLEPVGAGAQSPAFVTERHDHGRE</sequence>
<comment type="similarity">
    <text evidence="2">Belongs to the VirD4/TraG family.</text>
</comment>
<accession>A0A0J7XJX3</accession>
<evidence type="ECO:0000256" key="5">
    <source>
        <dbReference type="ARBA" id="ARBA00022989"/>
    </source>
</evidence>
<protein>
    <submittedName>
        <fullName evidence="8">Conjugal transfer protein TraG</fullName>
    </submittedName>
</protein>
<dbReference type="CDD" id="cd01127">
    <property type="entry name" value="TrwB_TraG_TraD_VirD4"/>
    <property type="match status" value="1"/>
</dbReference>
<evidence type="ECO:0000256" key="6">
    <source>
        <dbReference type="ARBA" id="ARBA00023136"/>
    </source>
</evidence>
<evidence type="ECO:0000256" key="7">
    <source>
        <dbReference type="SAM" id="Phobius"/>
    </source>
</evidence>
<evidence type="ECO:0000256" key="1">
    <source>
        <dbReference type="ARBA" id="ARBA00004651"/>
    </source>
</evidence>
<dbReference type="EMBL" id="JACU01000012">
    <property type="protein sequence ID" value="KMS51403.1"/>
    <property type="molecule type" value="Genomic_DNA"/>
</dbReference>
<feature type="transmembrane region" description="Helical" evidence="7">
    <location>
        <begin position="12"/>
        <end position="37"/>
    </location>
</feature>
<keyword evidence="6 7" id="KW-0472">Membrane</keyword>
<comment type="subcellular location">
    <subcellularLocation>
        <location evidence="1">Cell membrane</location>
        <topology evidence="1">Multi-pass membrane protein</topology>
    </subcellularLocation>
</comment>
<name>A0A0J7XJX3_9SPHN</name>
<dbReference type="PANTHER" id="PTHR37937">
    <property type="entry name" value="CONJUGATIVE TRANSFER: DNA TRANSPORT"/>
    <property type="match status" value="1"/>
</dbReference>
<comment type="caution">
    <text evidence="8">The sequence shown here is derived from an EMBL/GenBank/DDBJ whole genome shotgun (WGS) entry which is preliminary data.</text>
</comment>
<keyword evidence="3" id="KW-1003">Cell membrane</keyword>
<evidence type="ECO:0000256" key="2">
    <source>
        <dbReference type="ARBA" id="ARBA00008806"/>
    </source>
</evidence>
<dbReference type="PROSITE" id="PS51257">
    <property type="entry name" value="PROKAR_LIPOPROTEIN"/>
    <property type="match status" value="1"/>
</dbReference>
<organism evidence="8 9">
    <name type="scientific">Novosphingobium barchaimii LL02</name>
    <dbReference type="NCBI Taxonomy" id="1114963"/>
    <lineage>
        <taxon>Bacteria</taxon>
        <taxon>Pseudomonadati</taxon>
        <taxon>Pseudomonadota</taxon>
        <taxon>Alphaproteobacteria</taxon>
        <taxon>Sphingomonadales</taxon>
        <taxon>Sphingomonadaceae</taxon>
        <taxon>Novosphingobium</taxon>
    </lineage>
</organism>
<evidence type="ECO:0000313" key="9">
    <source>
        <dbReference type="Proteomes" id="UP000052268"/>
    </source>
</evidence>
<evidence type="ECO:0000256" key="3">
    <source>
        <dbReference type="ARBA" id="ARBA00022475"/>
    </source>
</evidence>
<dbReference type="Proteomes" id="UP000052268">
    <property type="component" value="Unassembled WGS sequence"/>
</dbReference>